<sequence>MTFFEMAIHFFDKGFVSFIFGALFATIVSYYFSGRKHISYQRITFPFYIHRKMSINNPLLFKGNRVNDIRRTFYVIWNSGNQVIKGSDVSVADRLRIECAPNTEIIDVTIFKKTNEANNFQCIVEKNHIIYISFDYLNPNDGVWIQVYHKSPKMTESSKGSVIGIKKEGLRKCGEIFFLNGQISLQYAAILLLIGSLLLYLMYIFTGIIPQFLGNKQGLFSMCILSVVTSLGCLIAFNRNFPPTLRIKIPDGYLRGQEIR</sequence>
<proteinExistence type="predicted"/>
<feature type="transmembrane region" description="Helical" evidence="1">
    <location>
        <begin position="219"/>
        <end position="238"/>
    </location>
</feature>
<accession>A0ABX1ZIP1</accession>
<dbReference type="Proteomes" id="UP000618579">
    <property type="component" value="Unassembled WGS sequence"/>
</dbReference>
<keyword evidence="1" id="KW-0472">Membrane</keyword>
<comment type="caution">
    <text evidence="2">The sequence shown here is derived from an EMBL/GenBank/DDBJ whole genome shotgun (WGS) entry which is preliminary data.</text>
</comment>
<feature type="transmembrane region" description="Helical" evidence="1">
    <location>
        <begin position="187"/>
        <end position="213"/>
    </location>
</feature>
<protein>
    <submittedName>
        <fullName evidence="2">Uncharacterized protein</fullName>
    </submittedName>
</protein>
<evidence type="ECO:0000313" key="3">
    <source>
        <dbReference type="Proteomes" id="UP000618579"/>
    </source>
</evidence>
<evidence type="ECO:0000313" key="2">
    <source>
        <dbReference type="EMBL" id="NOU99317.1"/>
    </source>
</evidence>
<keyword evidence="1" id="KW-0812">Transmembrane</keyword>
<dbReference type="RefSeq" id="WP_171682172.1">
    <property type="nucleotide sequence ID" value="NZ_WHNZ01000012.1"/>
</dbReference>
<evidence type="ECO:0000256" key="1">
    <source>
        <dbReference type="SAM" id="Phobius"/>
    </source>
</evidence>
<gene>
    <name evidence="2" type="ORF">GC097_04655</name>
</gene>
<keyword evidence="3" id="KW-1185">Reference proteome</keyword>
<feature type="transmembrane region" description="Helical" evidence="1">
    <location>
        <begin position="15"/>
        <end position="32"/>
    </location>
</feature>
<dbReference type="EMBL" id="WHNZ01000012">
    <property type="protein sequence ID" value="NOU99317.1"/>
    <property type="molecule type" value="Genomic_DNA"/>
</dbReference>
<keyword evidence="1" id="KW-1133">Transmembrane helix</keyword>
<organism evidence="2 3">
    <name type="scientific">Paenibacillus planticolens</name>
    <dbReference type="NCBI Taxonomy" id="2654976"/>
    <lineage>
        <taxon>Bacteria</taxon>
        <taxon>Bacillati</taxon>
        <taxon>Bacillota</taxon>
        <taxon>Bacilli</taxon>
        <taxon>Bacillales</taxon>
        <taxon>Paenibacillaceae</taxon>
        <taxon>Paenibacillus</taxon>
    </lineage>
</organism>
<name>A0ABX1ZIP1_9BACL</name>
<reference evidence="2 3" key="1">
    <citation type="submission" date="2019-10" db="EMBL/GenBank/DDBJ databases">
        <title>Description of Paenibacillus pedi sp. nov.</title>
        <authorList>
            <person name="Carlier A."/>
            <person name="Qi S."/>
        </authorList>
    </citation>
    <scope>NUCLEOTIDE SEQUENCE [LARGE SCALE GENOMIC DNA]</scope>
    <source>
        <strain evidence="2 3">LMG 31457</strain>
    </source>
</reference>